<dbReference type="CDD" id="cd07382">
    <property type="entry name" value="MPP_DR1281"/>
    <property type="match status" value="1"/>
</dbReference>
<feature type="binding site" evidence="2">
    <location>
        <position position="170"/>
    </location>
    <ligand>
        <name>Fe cation</name>
        <dbReference type="ChEBI" id="CHEBI:24875"/>
        <label>2</label>
    </ligand>
</feature>
<dbReference type="GO" id="GO:0046872">
    <property type="term" value="F:metal ion binding"/>
    <property type="evidence" value="ECO:0007669"/>
    <property type="project" value="UniProtKB-KW"/>
</dbReference>
<evidence type="ECO:0000313" key="4">
    <source>
        <dbReference type="Proteomes" id="UP000265715"/>
    </source>
</evidence>
<name>A0A399EIP2_9DEIN</name>
<dbReference type="PANTHER" id="PTHR36303">
    <property type="entry name" value="2',3'-CYCLIC-NUCLEOTIDE 2'-PHOSPHODIESTERASE"/>
    <property type="match status" value="1"/>
</dbReference>
<gene>
    <name evidence="3" type="ORF">Mterra_02380</name>
</gene>
<proteinExistence type="predicted"/>
<evidence type="ECO:0000313" key="3">
    <source>
        <dbReference type="EMBL" id="RIH83140.1"/>
    </source>
</evidence>
<feature type="binding site" evidence="2">
    <location>
        <position position="37"/>
    </location>
    <ligand>
        <name>Fe cation</name>
        <dbReference type="ChEBI" id="CHEBI:24875"/>
        <label>1</label>
    </ligand>
</feature>
<dbReference type="RefSeq" id="WP_027893257.1">
    <property type="nucleotide sequence ID" value="NZ_QXDL01000099.1"/>
</dbReference>
<dbReference type="Gene3D" id="3.60.21.10">
    <property type="match status" value="1"/>
</dbReference>
<feature type="active site" description="Proton donor" evidence="1">
    <location>
        <position position="66"/>
    </location>
</feature>
<dbReference type="AlphaFoldDB" id="A0A399EIP2"/>
<evidence type="ECO:0000256" key="1">
    <source>
        <dbReference type="PIRSR" id="PIRSR004789-50"/>
    </source>
</evidence>
<accession>A0A399EIP2</accession>
<dbReference type="GO" id="GO:0004113">
    <property type="term" value="F:2',3'-cyclic-nucleotide 3'-phosphodiesterase activity"/>
    <property type="evidence" value="ECO:0007669"/>
    <property type="project" value="TreeGrafter"/>
</dbReference>
<dbReference type="SUPFAM" id="SSF56300">
    <property type="entry name" value="Metallo-dependent phosphatases"/>
    <property type="match status" value="1"/>
</dbReference>
<feature type="binding site" evidence="2">
    <location>
        <position position="38"/>
    </location>
    <ligand>
        <name>Fe cation</name>
        <dbReference type="ChEBI" id="CHEBI:24875"/>
        <label>1</label>
    </ligand>
</feature>
<protein>
    <submittedName>
        <fullName evidence="3">Metallophosphoesterase, MG_246/BB_0505 family</fullName>
    </submittedName>
</protein>
<feature type="binding site" evidence="2">
    <location>
        <position position="8"/>
    </location>
    <ligand>
        <name>Fe cation</name>
        <dbReference type="ChEBI" id="CHEBI:24875"/>
        <label>1</label>
    </ligand>
</feature>
<dbReference type="InterPro" id="IPR005235">
    <property type="entry name" value="YmdB-like"/>
</dbReference>
<organism evidence="3 4">
    <name type="scientific">Calidithermus terrae</name>
    <dbReference type="NCBI Taxonomy" id="1408545"/>
    <lineage>
        <taxon>Bacteria</taxon>
        <taxon>Thermotogati</taxon>
        <taxon>Deinococcota</taxon>
        <taxon>Deinococci</taxon>
        <taxon>Thermales</taxon>
        <taxon>Thermaceae</taxon>
        <taxon>Calidithermus</taxon>
    </lineage>
</organism>
<dbReference type="Proteomes" id="UP000265715">
    <property type="component" value="Unassembled WGS sequence"/>
</dbReference>
<feature type="binding site" evidence="2">
    <location>
        <position position="37"/>
    </location>
    <ligand>
        <name>Fe cation</name>
        <dbReference type="ChEBI" id="CHEBI:24875"/>
        <label>2</label>
    </ligand>
</feature>
<keyword evidence="2" id="KW-0479">Metal-binding</keyword>
<dbReference type="PIRSF" id="PIRSF004789">
    <property type="entry name" value="DR1281"/>
    <property type="match status" value="1"/>
</dbReference>
<feature type="binding site" evidence="2">
    <location>
        <position position="145"/>
    </location>
    <ligand>
        <name>Fe cation</name>
        <dbReference type="ChEBI" id="CHEBI:24875"/>
        <label>2</label>
    </ligand>
</feature>
<sequence length="253" mass="27816">MRVLFIGDIFAEPGLRIVSRHLPDIRDDFDVVVANAENTAGGLGLSKAAYKRLRNAGVDVLTLGNHAWDQREVYELIETEPIVRAQNYPPGTPGKGWWRLEAAGESLLVCQMMGRLFMDPLEDPFRGMDALLAEQSADHVLLEVHAEATAEKLALARHLDGRVAAVLGTHTHVPTADAEILPGGTGYQTDVGMTGTYDGIIGGEVHSFLGRFLTQRPTRFRAQEGPARFHATALEFEKGRCVSIKPYRFDEPV</sequence>
<feature type="binding site" evidence="2">
    <location>
        <position position="65"/>
    </location>
    <ligand>
        <name>Fe cation</name>
        <dbReference type="ChEBI" id="CHEBI:24875"/>
        <label>2</label>
    </ligand>
</feature>
<keyword evidence="4" id="KW-1185">Reference proteome</keyword>
<dbReference type="Pfam" id="PF13277">
    <property type="entry name" value="YmdB"/>
    <property type="match status" value="1"/>
</dbReference>
<dbReference type="EMBL" id="QXDL01000099">
    <property type="protein sequence ID" value="RIH83140.1"/>
    <property type="molecule type" value="Genomic_DNA"/>
</dbReference>
<reference evidence="3 4" key="1">
    <citation type="submission" date="2018-08" db="EMBL/GenBank/DDBJ databases">
        <title>Meiothermus terrae DSM 26712 genome sequencing project.</title>
        <authorList>
            <person name="Da Costa M.S."/>
            <person name="Albuquerque L."/>
            <person name="Raposo P."/>
            <person name="Froufe H.J.C."/>
            <person name="Barroso C.S."/>
            <person name="Egas C."/>
        </authorList>
    </citation>
    <scope>NUCLEOTIDE SEQUENCE [LARGE SCALE GENOMIC DNA]</scope>
    <source>
        <strain evidence="3 4">DSM 26712</strain>
    </source>
</reference>
<comment type="caution">
    <text evidence="3">The sequence shown here is derived from an EMBL/GenBank/DDBJ whole genome shotgun (WGS) entry which is preliminary data.</text>
</comment>
<dbReference type="OrthoDB" id="9801109at2"/>
<dbReference type="InterPro" id="IPR029052">
    <property type="entry name" value="Metallo-depent_PP-like"/>
</dbReference>
<feature type="binding site" evidence="2">
    <location>
        <position position="172"/>
    </location>
    <ligand>
        <name>Fe cation</name>
        <dbReference type="ChEBI" id="CHEBI:24875"/>
        <label>1</label>
    </ligand>
</feature>
<evidence type="ECO:0000256" key="2">
    <source>
        <dbReference type="PIRSR" id="PIRSR004789-51"/>
    </source>
</evidence>
<dbReference type="PANTHER" id="PTHR36303:SF1">
    <property type="entry name" value="2',3'-CYCLIC-NUCLEOTIDE 2'-PHOSPHODIESTERASE"/>
    <property type="match status" value="1"/>
</dbReference>